<evidence type="ECO:0000313" key="1">
    <source>
        <dbReference type="EMBL" id="JAE21883.1"/>
    </source>
</evidence>
<dbReference type="EMBL" id="GBRH01176013">
    <property type="protein sequence ID" value="JAE21883.1"/>
    <property type="molecule type" value="Transcribed_RNA"/>
</dbReference>
<reference evidence="1" key="1">
    <citation type="submission" date="2014-09" db="EMBL/GenBank/DDBJ databases">
        <authorList>
            <person name="Magalhaes I.L.F."/>
            <person name="Oliveira U."/>
            <person name="Santos F.R."/>
            <person name="Vidigal T.H.D.A."/>
            <person name="Brescovit A.D."/>
            <person name="Santos A.J."/>
        </authorList>
    </citation>
    <scope>NUCLEOTIDE SEQUENCE</scope>
    <source>
        <tissue evidence="1">Shoot tissue taken approximately 20 cm above the soil surface</tissue>
    </source>
</reference>
<proteinExistence type="predicted"/>
<accession>A0A0A9GMG9</accession>
<organism evidence="1">
    <name type="scientific">Arundo donax</name>
    <name type="common">Giant reed</name>
    <name type="synonym">Donax arundinaceus</name>
    <dbReference type="NCBI Taxonomy" id="35708"/>
    <lineage>
        <taxon>Eukaryota</taxon>
        <taxon>Viridiplantae</taxon>
        <taxon>Streptophyta</taxon>
        <taxon>Embryophyta</taxon>
        <taxon>Tracheophyta</taxon>
        <taxon>Spermatophyta</taxon>
        <taxon>Magnoliopsida</taxon>
        <taxon>Liliopsida</taxon>
        <taxon>Poales</taxon>
        <taxon>Poaceae</taxon>
        <taxon>PACMAD clade</taxon>
        <taxon>Arundinoideae</taxon>
        <taxon>Arundineae</taxon>
        <taxon>Arundo</taxon>
    </lineage>
</organism>
<sequence>MTAMYPCARAPVRTELTLFAEYHLDKHYLKVLNIGTQPPDTEMLILHSPGWRGNKCLLLGSVSCHLRI</sequence>
<protein>
    <submittedName>
        <fullName evidence="1">Uncharacterized protein</fullName>
    </submittedName>
</protein>
<name>A0A0A9GMG9_ARUDO</name>
<reference evidence="1" key="2">
    <citation type="journal article" date="2015" name="Data Brief">
        <title>Shoot transcriptome of the giant reed, Arundo donax.</title>
        <authorList>
            <person name="Barrero R.A."/>
            <person name="Guerrero F.D."/>
            <person name="Moolhuijzen P."/>
            <person name="Goolsby J.A."/>
            <person name="Tidwell J."/>
            <person name="Bellgard S.E."/>
            <person name="Bellgard M.I."/>
        </authorList>
    </citation>
    <scope>NUCLEOTIDE SEQUENCE</scope>
    <source>
        <tissue evidence="1">Shoot tissue taken approximately 20 cm above the soil surface</tissue>
    </source>
</reference>
<dbReference type="AlphaFoldDB" id="A0A0A9GMG9"/>